<comment type="caution">
    <text evidence="5">The sequence shown here is derived from an EMBL/GenBank/DDBJ whole genome shotgun (WGS) entry which is preliminary data.</text>
</comment>
<evidence type="ECO:0000259" key="2">
    <source>
        <dbReference type="Pfam" id="PF01466"/>
    </source>
</evidence>
<gene>
    <name evidence="4" type="ORF">IV203_012137</name>
    <name evidence="5" type="ORF">IV203_013361</name>
</gene>
<accession>A0A9K3M8N0</accession>
<feature type="domain" description="SKP1 component POZ" evidence="3">
    <location>
        <begin position="23"/>
        <end position="77"/>
    </location>
</feature>
<dbReference type="SMART" id="SM00512">
    <property type="entry name" value="Skp1"/>
    <property type="match status" value="1"/>
</dbReference>
<dbReference type="EMBL" id="JAGRRH010000019">
    <property type="protein sequence ID" value="KAG7349540.1"/>
    <property type="molecule type" value="Genomic_DNA"/>
</dbReference>
<evidence type="ECO:0000313" key="4">
    <source>
        <dbReference type="EMBL" id="KAG7349540.1"/>
    </source>
</evidence>
<keyword evidence="6" id="KW-1185">Reference proteome</keyword>
<dbReference type="InterPro" id="IPR016073">
    <property type="entry name" value="Skp1_comp_POZ"/>
</dbReference>
<evidence type="ECO:0000259" key="3">
    <source>
        <dbReference type="Pfam" id="PF03931"/>
    </source>
</evidence>
<reference evidence="5" key="1">
    <citation type="journal article" date="2021" name="Sci. Rep.">
        <title>Diploid genomic architecture of Nitzschia inconspicua, an elite biomass production diatom.</title>
        <authorList>
            <person name="Oliver A."/>
            <person name="Podell S."/>
            <person name="Pinowska A."/>
            <person name="Traller J.C."/>
            <person name="Smith S.R."/>
            <person name="McClure R."/>
            <person name="Beliaev A."/>
            <person name="Bohutskyi P."/>
            <person name="Hill E.A."/>
            <person name="Rabines A."/>
            <person name="Zheng H."/>
            <person name="Allen L.Z."/>
            <person name="Kuo A."/>
            <person name="Grigoriev I.V."/>
            <person name="Allen A.E."/>
            <person name="Hazlebeck D."/>
            <person name="Allen E.E."/>
        </authorList>
    </citation>
    <scope>NUCLEOTIDE SEQUENCE</scope>
    <source>
        <strain evidence="5">Hildebrandi</strain>
    </source>
</reference>
<dbReference type="Proteomes" id="UP000693970">
    <property type="component" value="Unassembled WGS sequence"/>
</dbReference>
<proteinExistence type="inferred from homology"/>
<dbReference type="InterPro" id="IPR016072">
    <property type="entry name" value="Skp1_comp_dimer"/>
</dbReference>
<dbReference type="GO" id="GO:0006511">
    <property type="term" value="P:ubiquitin-dependent protein catabolic process"/>
    <property type="evidence" value="ECO:0007669"/>
    <property type="project" value="InterPro"/>
</dbReference>
<dbReference type="AlphaFoldDB" id="A0A9K3M8N0"/>
<comment type="similarity">
    <text evidence="1">Belongs to the SKP1 family.</text>
</comment>
<reference evidence="5" key="2">
    <citation type="submission" date="2021-04" db="EMBL/GenBank/DDBJ databases">
        <authorList>
            <person name="Podell S."/>
        </authorList>
    </citation>
    <scope>NUCLEOTIDE SEQUENCE</scope>
    <source>
        <strain evidence="5">Hildebrandi</strain>
    </source>
</reference>
<name>A0A9K3M8N0_9STRA</name>
<dbReference type="Pfam" id="PF01466">
    <property type="entry name" value="Skp1"/>
    <property type="match status" value="1"/>
</dbReference>
<dbReference type="PANTHER" id="PTHR11165">
    <property type="entry name" value="SKP1"/>
    <property type="match status" value="1"/>
</dbReference>
<feature type="domain" description="SKP1 component dimerisation" evidence="2">
    <location>
        <begin position="129"/>
        <end position="175"/>
    </location>
</feature>
<evidence type="ECO:0000313" key="5">
    <source>
        <dbReference type="EMBL" id="KAG7374266.1"/>
    </source>
</evidence>
<evidence type="ECO:0000256" key="1">
    <source>
        <dbReference type="PIRNR" id="PIRNR028729"/>
    </source>
</evidence>
<protein>
    <submittedName>
        <fullName evidence="5">Skp1 family, dimerization domain containing protein</fullName>
    </submittedName>
</protein>
<dbReference type="EMBL" id="JAGRRH010000001">
    <property type="protein sequence ID" value="KAG7374266.1"/>
    <property type="molecule type" value="Genomic_DNA"/>
</dbReference>
<dbReference type="InterPro" id="IPR001232">
    <property type="entry name" value="SKP1-like"/>
</dbReference>
<keyword evidence="1" id="KW-0833">Ubl conjugation pathway</keyword>
<dbReference type="OrthoDB" id="2342932at2759"/>
<dbReference type="Pfam" id="PF03931">
    <property type="entry name" value="Skp1_POZ"/>
    <property type="match status" value="1"/>
</dbReference>
<dbReference type="PIRSF" id="PIRSF028729">
    <property type="entry name" value="E3_ubiquit_lig_SCF_Skp"/>
    <property type="match status" value="1"/>
</dbReference>
<comment type="pathway">
    <text evidence="1">Protein modification; protein ubiquitination.</text>
</comment>
<sequence length="179" mass="20660">MADEMDNIMLRLKSMPDENGNSREFEISYGAAKLSELIKDSVGDDFEEDDTMPEIDVPRVKGDCLEKVVSFLQHYRKEPMKEIPTPLGGSSFNEVMDQEWYQQFVDDSNLGSRDMLFDLLTAANFMGIKELLDLTCLKVTFQLTGKNAEEIRQILRLPELTPEEEAQAREDHKWIFEEN</sequence>
<evidence type="ECO:0000313" key="6">
    <source>
        <dbReference type="Proteomes" id="UP000693970"/>
    </source>
</evidence>
<organism evidence="5 6">
    <name type="scientific">Nitzschia inconspicua</name>
    <dbReference type="NCBI Taxonomy" id="303405"/>
    <lineage>
        <taxon>Eukaryota</taxon>
        <taxon>Sar</taxon>
        <taxon>Stramenopiles</taxon>
        <taxon>Ochrophyta</taxon>
        <taxon>Bacillariophyta</taxon>
        <taxon>Bacillariophyceae</taxon>
        <taxon>Bacillariophycidae</taxon>
        <taxon>Bacillariales</taxon>
        <taxon>Bacillariaceae</taxon>
        <taxon>Nitzschia</taxon>
    </lineage>
</organism>
<dbReference type="InterPro" id="IPR016897">
    <property type="entry name" value="SKP1"/>
</dbReference>